<proteinExistence type="predicted"/>
<organism evidence="1">
    <name type="scientific">Triticum urartu</name>
    <name type="common">Red wild einkorn</name>
    <name type="synonym">Crithodium urartu</name>
    <dbReference type="NCBI Taxonomy" id="4572"/>
    <lineage>
        <taxon>Eukaryota</taxon>
        <taxon>Viridiplantae</taxon>
        <taxon>Streptophyta</taxon>
        <taxon>Embryophyta</taxon>
        <taxon>Tracheophyta</taxon>
        <taxon>Spermatophyta</taxon>
        <taxon>Magnoliopsida</taxon>
        <taxon>Liliopsida</taxon>
        <taxon>Poales</taxon>
        <taxon>Poaceae</taxon>
        <taxon>BOP clade</taxon>
        <taxon>Pooideae</taxon>
        <taxon>Triticodae</taxon>
        <taxon>Triticeae</taxon>
        <taxon>Triticinae</taxon>
        <taxon>Triticum</taxon>
    </lineage>
</organism>
<evidence type="ECO:0000313" key="1">
    <source>
        <dbReference type="EMBL" id="EMS53689.1"/>
    </source>
</evidence>
<dbReference type="AlphaFoldDB" id="M7ZZY5"/>
<name>M7ZZY5_TRIUA</name>
<sequence length="170" mass="17515">MAAGATQPLRGAAGPNLQAHPRLLPGRSLATTPLPSSNAAARKPFIFVAHVHPSTVTIRSYLNFIGYPWRPSLRASAPPVFIPKTAASTPGGSFPVGLLGDPARGARLHRLNCVLSSAAAFALALAGAGADAMEACLPRLAATLLQWPAPASGCGWVGLLVVECHCHCLE</sequence>
<dbReference type="EMBL" id="KD191754">
    <property type="protein sequence ID" value="EMS53689.1"/>
    <property type="molecule type" value="Genomic_DNA"/>
</dbReference>
<protein>
    <submittedName>
        <fullName evidence="1">Uncharacterized protein</fullName>
    </submittedName>
</protein>
<accession>M7ZZY5</accession>
<reference evidence="1" key="1">
    <citation type="journal article" date="2013" name="Nature">
        <title>Draft genome of the wheat A-genome progenitor Triticum urartu.</title>
        <authorList>
            <person name="Ling H.Q."/>
            <person name="Zhao S."/>
            <person name="Liu D."/>
            <person name="Wang J."/>
            <person name="Sun H."/>
            <person name="Zhang C."/>
            <person name="Fan H."/>
            <person name="Li D."/>
            <person name="Dong L."/>
            <person name="Tao Y."/>
            <person name="Gao C."/>
            <person name="Wu H."/>
            <person name="Li Y."/>
            <person name="Cui Y."/>
            <person name="Guo X."/>
            <person name="Zheng S."/>
            <person name="Wang B."/>
            <person name="Yu K."/>
            <person name="Liang Q."/>
            <person name="Yang W."/>
            <person name="Lou X."/>
            <person name="Chen J."/>
            <person name="Feng M."/>
            <person name="Jian J."/>
            <person name="Zhang X."/>
            <person name="Luo G."/>
            <person name="Jiang Y."/>
            <person name="Liu J."/>
            <person name="Wang Z."/>
            <person name="Sha Y."/>
            <person name="Zhang B."/>
            <person name="Wu H."/>
            <person name="Tang D."/>
            <person name="Shen Q."/>
            <person name="Xue P."/>
            <person name="Zou S."/>
            <person name="Wang X."/>
            <person name="Liu X."/>
            <person name="Wang F."/>
            <person name="Yang Y."/>
            <person name="An X."/>
            <person name="Dong Z."/>
            <person name="Zhang K."/>
            <person name="Zhang X."/>
            <person name="Luo M.C."/>
            <person name="Dvorak J."/>
            <person name="Tong Y."/>
            <person name="Wang J."/>
            <person name="Yang H."/>
            <person name="Li Z."/>
            <person name="Wang D."/>
            <person name="Zhang A."/>
            <person name="Wang J."/>
        </authorList>
    </citation>
    <scope>NUCLEOTIDE SEQUENCE</scope>
</reference>
<gene>
    <name evidence="1" type="ORF">TRIUR3_24107</name>
</gene>